<evidence type="ECO:0000313" key="1">
    <source>
        <dbReference type="EMBL" id="CAG8287304.1"/>
    </source>
</evidence>
<proteinExistence type="predicted"/>
<accession>A0A9W4IEC0</accession>
<evidence type="ECO:0000313" key="2">
    <source>
        <dbReference type="Proteomes" id="UP001152646"/>
    </source>
</evidence>
<name>A0A9W4IEC0_9EURO</name>
<dbReference type="AlphaFoldDB" id="A0A9W4IEC0"/>
<sequence>MASEIVTGSSLLEDRLPNLRYGTDKTHAPSLKGEYCLLPLAVWDKFEYRVRKHCDGLQKMDEMVKCGDEHSVVARFGQHVGQVMTTIFQQTESAKNVYFGDYKTYNNPTGSGKCPDIAVLERDQLLFVGEAKTPWAHKPGDLDTVNDVEFRKYLGT</sequence>
<organism evidence="1 2">
    <name type="scientific">Penicillium salamii</name>
    <dbReference type="NCBI Taxonomy" id="1612424"/>
    <lineage>
        <taxon>Eukaryota</taxon>
        <taxon>Fungi</taxon>
        <taxon>Dikarya</taxon>
        <taxon>Ascomycota</taxon>
        <taxon>Pezizomycotina</taxon>
        <taxon>Eurotiomycetes</taxon>
        <taxon>Eurotiomycetidae</taxon>
        <taxon>Eurotiales</taxon>
        <taxon>Aspergillaceae</taxon>
        <taxon>Penicillium</taxon>
    </lineage>
</organism>
<dbReference type="Proteomes" id="UP001152646">
    <property type="component" value="Unassembled WGS sequence"/>
</dbReference>
<reference evidence="1" key="1">
    <citation type="submission" date="2021-07" db="EMBL/GenBank/DDBJ databases">
        <authorList>
            <person name="Branca A.L. A."/>
        </authorList>
    </citation>
    <scope>NUCLEOTIDE SEQUENCE</scope>
</reference>
<dbReference type="OrthoDB" id="3796275at2759"/>
<comment type="caution">
    <text evidence="1">The sequence shown here is derived from an EMBL/GenBank/DDBJ whole genome shotgun (WGS) entry which is preliminary data.</text>
</comment>
<protein>
    <submittedName>
        <fullName evidence="1">Uncharacterized protein</fullName>
    </submittedName>
</protein>
<gene>
    <name evidence="1" type="ORF">PSALAMII_LOCUS1599</name>
</gene>
<dbReference type="EMBL" id="CAJVPA010000066">
    <property type="protein sequence ID" value="CAG8287304.1"/>
    <property type="molecule type" value="Genomic_DNA"/>
</dbReference>